<evidence type="ECO:0000256" key="1">
    <source>
        <dbReference type="SAM" id="MobiDB-lite"/>
    </source>
</evidence>
<evidence type="ECO:0000313" key="2">
    <source>
        <dbReference type="EMBL" id="KAF3951792.1"/>
    </source>
</evidence>
<accession>A0A8J4VBG5</accession>
<organism evidence="2 3">
    <name type="scientific">Castanea mollissima</name>
    <name type="common">Chinese chestnut</name>
    <dbReference type="NCBI Taxonomy" id="60419"/>
    <lineage>
        <taxon>Eukaryota</taxon>
        <taxon>Viridiplantae</taxon>
        <taxon>Streptophyta</taxon>
        <taxon>Embryophyta</taxon>
        <taxon>Tracheophyta</taxon>
        <taxon>Spermatophyta</taxon>
        <taxon>Magnoliopsida</taxon>
        <taxon>eudicotyledons</taxon>
        <taxon>Gunneridae</taxon>
        <taxon>Pentapetalae</taxon>
        <taxon>rosids</taxon>
        <taxon>fabids</taxon>
        <taxon>Fagales</taxon>
        <taxon>Fagaceae</taxon>
        <taxon>Castanea</taxon>
    </lineage>
</organism>
<dbReference type="AlphaFoldDB" id="A0A8J4VBG5"/>
<dbReference type="OrthoDB" id="787137at2759"/>
<evidence type="ECO:0000313" key="3">
    <source>
        <dbReference type="Proteomes" id="UP000737018"/>
    </source>
</evidence>
<proteinExistence type="predicted"/>
<comment type="caution">
    <text evidence="2">The sequence shown here is derived from an EMBL/GenBank/DDBJ whole genome shotgun (WGS) entry which is preliminary data.</text>
</comment>
<feature type="region of interest" description="Disordered" evidence="1">
    <location>
        <begin position="1"/>
        <end position="55"/>
    </location>
</feature>
<reference evidence="2" key="1">
    <citation type="submission" date="2020-03" db="EMBL/GenBank/DDBJ databases">
        <title>Castanea mollissima Vanexum genome sequencing.</title>
        <authorList>
            <person name="Staton M."/>
        </authorList>
    </citation>
    <scope>NUCLEOTIDE SEQUENCE</scope>
    <source>
        <tissue evidence="2">Leaf</tissue>
    </source>
</reference>
<sequence length="171" mass="19578">MRQERDTREQDMNLKPCFKESSEHIVDQEREFKRMKSSSSVVYEHSGSSGTKNSADRFPFGINGVGPTTFSGENFRKCGEYDMSKSSTVGQVPENKLKKQGVMPSFLGKMDSKINQEKHLSHRQTKTIKMVMKTLYHFLSRLRFLSPMKSSCHEQIAVPFSVASQTLRFLV</sequence>
<feature type="compositionally biased region" description="Low complexity" evidence="1">
    <location>
        <begin position="37"/>
        <end position="50"/>
    </location>
</feature>
<dbReference type="Proteomes" id="UP000737018">
    <property type="component" value="Unassembled WGS sequence"/>
</dbReference>
<gene>
    <name evidence="2" type="ORF">CMV_022589</name>
</gene>
<feature type="compositionally biased region" description="Basic and acidic residues" evidence="1">
    <location>
        <begin position="1"/>
        <end position="34"/>
    </location>
</feature>
<protein>
    <submittedName>
        <fullName evidence="2">Uncharacterized protein</fullName>
    </submittedName>
</protein>
<name>A0A8J4VBG5_9ROSI</name>
<dbReference type="EMBL" id="JRKL02004774">
    <property type="protein sequence ID" value="KAF3951792.1"/>
    <property type="molecule type" value="Genomic_DNA"/>
</dbReference>
<keyword evidence="3" id="KW-1185">Reference proteome</keyword>